<evidence type="ECO:0000313" key="3">
    <source>
        <dbReference type="Proteomes" id="UP000008022"/>
    </source>
</evidence>
<feature type="compositionally biased region" description="Low complexity" evidence="1">
    <location>
        <begin position="106"/>
        <end position="116"/>
    </location>
</feature>
<dbReference type="Gramene" id="ORUFI08G19840.1">
    <property type="protein sequence ID" value="ORUFI08G19840.1"/>
    <property type="gene ID" value="ORUFI08G19840"/>
</dbReference>
<feature type="compositionally biased region" description="Basic and acidic residues" evidence="1">
    <location>
        <begin position="129"/>
        <end position="144"/>
    </location>
</feature>
<name>A0A0E0QK54_ORYRU</name>
<sequence length="144" mass="15337">MCRSLPVDAASPVARVTGGGGQEVYENMALTASPARPHSWPKQHRRGELPASGNEVAQHAEPLLHHRWLTGGGDGRGCYGRRARRRHHDGMLGGIVGPGVRAEAAAASALARTSSSQRPPDAASPADPIQRDKGERERRGMKGR</sequence>
<reference evidence="2" key="2">
    <citation type="submission" date="2015-06" db="UniProtKB">
        <authorList>
            <consortium name="EnsemblPlants"/>
        </authorList>
    </citation>
    <scope>IDENTIFICATION</scope>
</reference>
<accession>A0A0E0QK54</accession>
<organism evidence="2 3">
    <name type="scientific">Oryza rufipogon</name>
    <name type="common">Brownbeard rice</name>
    <name type="synonym">Asian wild rice</name>
    <dbReference type="NCBI Taxonomy" id="4529"/>
    <lineage>
        <taxon>Eukaryota</taxon>
        <taxon>Viridiplantae</taxon>
        <taxon>Streptophyta</taxon>
        <taxon>Embryophyta</taxon>
        <taxon>Tracheophyta</taxon>
        <taxon>Spermatophyta</taxon>
        <taxon>Magnoliopsida</taxon>
        <taxon>Liliopsida</taxon>
        <taxon>Poales</taxon>
        <taxon>Poaceae</taxon>
        <taxon>BOP clade</taxon>
        <taxon>Oryzoideae</taxon>
        <taxon>Oryzeae</taxon>
        <taxon>Oryzinae</taxon>
        <taxon>Oryza</taxon>
    </lineage>
</organism>
<feature type="region of interest" description="Disordered" evidence="1">
    <location>
        <begin position="32"/>
        <end position="55"/>
    </location>
</feature>
<dbReference type="OMA" id="RRHHDGM"/>
<reference evidence="3" key="1">
    <citation type="submission" date="2013-06" db="EMBL/GenBank/DDBJ databases">
        <authorList>
            <person name="Zhao Q."/>
        </authorList>
    </citation>
    <scope>NUCLEOTIDE SEQUENCE</scope>
    <source>
        <strain evidence="3">cv. W1943</strain>
    </source>
</reference>
<dbReference type="HOGENOM" id="CLU_1799633_0_0_1"/>
<keyword evidence="3" id="KW-1185">Reference proteome</keyword>
<proteinExistence type="predicted"/>
<protein>
    <submittedName>
        <fullName evidence="2">Uncharacterized protein</fullName>
    </submittedName>
</protein>
<dbReference type="Proteomes" id="UP000008022">
    <property type="component" value="Unassembled WGS sequence"/>
</dbReference>
<dbReference type="EnsemblPlants" id="ORUFI08G19840.1">
    <property type="protein sequence ID" value="ORUFI08G19840.1"/>
    <property type="gene ID" value="ORUFI08G19840"/>
</dbReference>
<evidence type="ECO:0000313" key="2">
    <source>
        <dbReference type="EnsemblPlants" id="ORUFI08G19840.1"/>
    </source>
</evidence>
<feature type="region of interest" description="Disordered" evidence="1">
    <location>
        <begin position="106"/>
        <end position="144"/>
    </location>
</feature>
<evidence type="ECO:0000256" key="1">
    <source>
        <dbReference type="SAM" id="MobiDB-lite"/>
    </source>
</evidence>
<dbReference type="AlphaFoldDB" id="A0A0E0QK54"/>